<evidence type="ECO:0000256" key="1">
    <source>
        <dbReference type="SAM" id="Phobius"/>
    </source>
</evidence>
<feature type="transmembrane region" description="Helical" evidence="1">
    <location>
        <begin position="12"/>
        <end position="33"/>
    </location>
</feature>
<keyword evidence="1" id="KW-0812">Transmembrane</keyword>
<gene>
    <name evidence="2" type="ORF">HD595_001789</name>
</gene>
<protein>
    <submittedName>
        <fullName evidence="2">Uncharacterized protein</fullName>
    </submittedName>
</protein>
<comment type="caution">
    <text evidence="2">The sequence shown here is derived from an EMBL/GenBank/DDBJ whole genome shotgun (WGS) entry which is preliminary data.</text>
</comment>
<proteinExistence type="predicted"/>
<accession>A0ABT1JWG8</accession>
<keyword evidence="3" id="KW-1185">Reference proteome</keyword>
<dbReference type="Proteomes" id="UP001320766">
    <property type="component" value="Unassembled WGS sequence"/>
</dbReference>
<keyword evidence="1" id="KW-0472">Membrane</keyword>
<organism evidence="2 3">
    <name type="scientific">Nonomuraea roseoviolacea subsp. carminata</name>
    <dbReference type="NCBI Taxonomy" id="160689"/>
    <lineage>
        <taxon>Bacteria</taxon>
        <taxon>Bacillati</taxon>
        <taxon>Actinomycetota</taxon>
        <taxon>Actinomycetes</taxon>
        <taxon>Streptosporangiales</taxon>
        <taxon>Streptosporangiaceae</taxon>
        <taxon>Nonomuraea</taxon>
    </lineage>
</organism>
<keyword evidence="1" id="KW-1133">Transmembrane helix</keyword>
<sequence length="47" mass="5116">MLLVDKPATTKFGFLVAALLPPALTTGILNLRLRLRTPRPGRSAVRC</sequence>
<evidence type="ECO:0000313" key="3">
    <source>
        <dbReference type="Proteomes" id="UP001320766"/>
    </source>
</evidence>
<dbReference type="RefSeq" id="WP_253767423.1">
    <property type="nucleotide sequence ID" value="NZ_BAAAVE010000052.1"/>
</dbReference>
<evidence type="ECO:0000313" key="2">
    <source>
        <dbReference type="EMBL" id="MCP2345667.1"/>
    </source>
</evidence>
<dbReference type="EMBL" id="JAMZEC010000001">
    <property type="protein sequence ID" value="MCP2345667.1"/>
    <property type="molecule type" value="Genomic_DNA"/>
</dbReference>
<name>A0ABT1JWG8_9ACTN</name>
<reference evidence="2 3" key="1">
    <citation type="submission" date="2022-06" db="EMBL/GenBank/DDBJ databases">
        <title>Sequencing the genomes of 1000 actinobacteria strains.</title>
        <authorList>
            <person name="Klenk H.-P."/>
        </authorList>
    </citation>
    <scope>NUCLEOTIDE SEQUENCE [LARGE SCALE GENOMIC DNA]</scope>
    <source>
        <strain evidence="2 3">DSM 44170</strain>
    </source>
</reference>